<dbReference type="InterPro" id="IPR009081">
    <property type="entry name" value="PP-bd_ACP"/>
</dbReference>
<dbReference type="InterPro" id="IPR023213">
    <property type="entry name" value="CAT-like_dom_sf"/>
</dbReference>
<dbReference type="InterPro" id="IPR010071">
    <property type="entry name" value="AA_adenyl_dom"/>
</dbReference>
<dbReference type="Gene3D" id="3.30.300.30">
    <property type="match status" value="1"/>
</dbReference>
<dbReference type="STRING" id="104259.A0A0F7VID6"/>
<dbReference type="Pfam" id="PF00550">
    <property type="entry name" value="PP-binding"/>
    <property type="match status" value="1"/>
</dbReference>
<name>A0A0F7VID6_PENBI</name>
<dbReference type="InterPro" id="IPR042099">
    <property type="entry name" value="ANL_N_sf"/>
</dbReference>
<dbReference type="Gene3D" id="1.10.1200.10">
    <property type="entry name" value="ACP-like"/>
    <property type="match status" value="1"/>
</dbReference>
<evidence type="ECO:0000259" key="5">
    <source>
        <dbReference type="PROSITE" id="PS50075"/>
    </source>
</evidence>
<dbReference type="InterPro" id="IPR020806">
    <property type="entry name" value="PKS_PP-bd"/>
</dbReference>
<dbReference type="SUPFAM" id="SSF47336">
    <property type="entry name" value="ACP-like"/>
    <property type="match status" value="1"/>
</dbReference>
<dbReference type="AlphaFoldDB" id="A0A0F7VID6"/>
<dbReference type="GO" id="GO:0043041">
    <property type="term" value="P:amino acid activation for nonribosomal peptide biosynthetic process"/>
    <property type="evidence" value="ECO:0007669"/>
    <property type="project" value="TreeGrafter"/>
</dbReference>
<dbReference type="FunFam" id="3.40.50.12780:FF:000014">
    <property type="entry name" value="Nonribosomal peptide synthetase 1"/>
    <property type="match status" value="1"/>
</dbReference>
<keyword evidence="3" id="KW-0436">Ligase</keyword>
<sequence length="1267" mass="138899">MALVERHRTEAFLSLDLPYSPCNEGVWEFPKAIQIAWGVVINAYEPVDRARFGLVYLDVSNHSSFKPKLSACTLAIERDLPVSQFQREISICEESGLEEMDTIIVQSTESGTPSLLDLKALSQKEGVTENFQLVVQVEAGGFSTCILADTTKRPYSDATQTVNMARTLHHILPQVIKDPHAHLGELDILTEKEKACLRSWNSALPISPKACVHDAILENCTNHSNRPAISAWDGDLTYHDLCELSASVAAHLRALDLSPGTIIPLCFEKSKWAIVALLGTLRSGAAYVFIDPDSPHARKVAICEDVNAQVMLCSPTQLSKAEKLVSQAITVEKVIQDTLAMTDIAKAALPSVKVEDPVYAVFTSGSTGRPKGVVIEHGGFFQRAMANGPELSLSSETRVLQFASFVFDVANRDILYTLLFGGCICIPSESQRSNDLIGFINEKEVNWISITPSVAKLMQPSAIPTVRHMVSCGEPMSSTMIAEWAGSLQLINAYGPSEATTISSIQTNCAAKTCPTNIGKGSGSVLWIVDPADHNRLAPIGAIGELVIESPSVGKGYINRPTETRSSFLSTTSWLPLLRRGDQGVRLYKTGDLVQYDKDGSILFRGRKDAQVKIRGQRVDLGEIEHWIQKCITPQMGLKTVVEFITPLGRDTGLLVVFLAPNDTQGGHLQEIQANLRSLTSGMNDALSQNLPDYMIPRVYYPMESIPMTATGKTHRQRLRQIGESLTIEELMSPLQIPHTTEALSRTLKGPIGQMTLSLWASALGLNPSSIRSHDSFLGLGGDSIMAIRVATQARSEGLDLSVADLMEHKTLGDLVDGLLERPKICHTAMHAEPFSLIDPATSSQILKENPENIIDILPTTEAQNFFLTQWTVSCYTCMLQGEIDVSRLQAACRAVVARHSILRTFFTQLGSRFMQVVMKSFDPPFDQYTSENDLETACPVTVEKIIAESAPISTRPIVGFTLLSEDSHRHALLVRVSHSQYDGNTSPIFFRDISAAYNNVQSETPLSAATPFSHYLYARSTIPSDKVFDFWRRNFQGASMTVLDPSMLNGGESSPKARIIAPASGPLPNSLDELTVPTLINAAISLLLANLVKRDDVIFGTVMDTRTLGFPGIETTLGPCININPLRAQFDRSMTFRELCHSLQSQYAKVTRYAYCDLPNIVANCTDWDSDTKLGCIVNHLRPEEGPAPLSLDGTQCTFFKKTAYITLSQQVLFRCITGKDRLDIQVLTSSTMMNSAMAQSLAEKIVTGVRLLSSSPDIPIEMLSI</sequence>
<dbReference type="SUPFAM" id="SSF52777">
    <property type="entry name" value="CoA-dependent acyltransferases"/>
    <property type="match status" value="2"/>
</dbReference>
<dbReference type="GO" id="GO:0031177">
    <property type="term" value="F:phosphopantetheine binding"/>
    <property type="evidence" value="ECO:0007669"/>
    <property type="project" value="InterPro"/>
</dbReference>
<dbReference type="NCBIfam" id="TIGR01733">
    <property type="entry name" value="AA-adenyl-dom"/>
    <property type="match status" value="1"/>
</dbReference>
<evidence type="ECO:0000313" key="7">
    <source>
        <dbReference type="Proteomes" id="UP000042958"/>
    </source>
</evidence>
<dbReference type="InterPro" id="IPR045851">
    <property type="entry name" value="AMP-bd_C_sf"/>
</dbReference>
<dbReference type="PANTHER" id="PTHR45527:SF16">
    <property type="entry name" value="NONRIBOSOMAL PEPTIDE SYNTHASE ATNA-RELATED"/>
    <property type="match status" value="1"/>
</dbReference>
<proteinExistence type="inferred from homology"/>
<dbReference type="SMART" id="SM00823">
    <property type="entry name" value="PKS_PP"/>
    <property type="match status" value="1"/>
</dbReference>
<dbReference type="PANTHER" id="PTHR45527">
    <property type="entry name" value="NONRIBOSOMAL PEPTIDE SYNTHETASE"/>
    <property type="match status" value="1"/>
</dbReference>
<keyword evidence="2" id="KW-0597">Phosphoprotein</keyword>
<keyword evidence="7" id="KW-1185">Reference proteome</keyword>
<dbReference type="Pfam" id="PF00668">
    <property type="entry name" value="Condensation"/>
    <property type="match status" value="1"/>
</dbReference>
<dbReference type="Pfam" id="PF00501">
    <property type="entry name" value="AMP-binding"/>
    <property type="match status" value="1"/>
</dbReference>
<dbReference type="InterPro" id="IPR036736">
    <property type="entry name" value="ACP-like_sf"/>
</dbReference>
<dbReference type="OrthoDB" id="416786at2759"/>
<dbReference type="PROSITE" id="PS00012">
    <property type="entry name" value="PHOSPHOPANTETHEINE"/>
    <property type="match status" value="1"/>
</dbReference>
<dbReference type="Gene3D" id="3.30.559.10">
    <property type="entry name" value="Chloramphenicol acetyltransferase-like domain"/>
    <property type="match status" value="1"/>
</dbReference>
<dbReference type="Proteomes" id="UP000042958">
    <property type="component" value="Unassembled WGS sequence"/>
</dbReference>
<evidence type="ECO:0000313" key="6">
    <source>
        <dbReference type="EMBL" id="CEO60040.1"/>
    </source>
</evidence>
<dbReference type="InterPro" id="IPR001242">
    <property type="entry name" value="Condensation_dom"/>
</dbReference>
<dbReference type="GO" id="GO:0005737">
    <property type="term" value="C:cytoplasm"/>
    <property type="evidence" value="ECO:0007669"/>
    <property type="project" value="TreeGrafter"/>
</dbReference>
<feature type="domain" description="Carrier" evidence="5">
    <location>
        <begin position="750"/>
        <end position="823"/>
    </location>
</feature>
<organism evidence="6 7">
    <name type="scientific">Penicillium brasilianum</name>
    <dbReference type="NCBI Taxonomy" id="104259"/>
    <lineage>
        <taxon>Eukaryota</taxon>
        <taxon>Fungi</taxon>
        <taxon>Dikarya</taxon>
        <taxon>Ascomycota</taxon>
        <taxon>Pezizomycotina</taxon>
        <taxon>Eurotiomycetes</taxon>
        <taxon>Eurotiomycetidae</taxon>
        <taxon>Eurotiales</taxon>
        <taxon>Aspergillaceae</taxon>
        <taxon>Penicillium</taxon>
    </lineage>
</organism>
<dbReference type="Gene3D" id="3.40.50.12780">
    <property type="entry name" value="N-terminal domain of ligase-like"/>
    <property type="match status" value="1"/>
</dbReference>
<evidence type="ECO:0000256" key="4">
    <source>
        <dbReference type="ARBA" id="ARBA00029454"/>
    </source>
</evidence>
<dbReference type="InterPro" id="IPR000873">
    <property type="entry name" value="AMP-dep_synth/lig_dom"/>
</dbReference>
<keyword evidence="1" id="KW-0596">Phosphopantetheine</keyword>
<dbReference type="GO" id="GO:0016874">
    <property type="term" value="F:ligase activity"/>
    <property type="evidence" value="ECO:0007669"/>
    <property type="project" value="UniProtKB-KW"/>
</dbReference>
<evidence type="ECO:0000256" key="2">
    <source>
        <dbReference type="ARBA" id="ARBA00022553"/>
    </source>
</evidence>
<dbReference type="Gene3D" id="3.30.559.30">
    <property type="entry name" value="Nonribosomal peptide synthetase, condensation domain"/>
    <property type="match status" value="1"/>
</dbReference>
<dbReference type="SUPFAM" id="SSF56801">
    <property type="entry name" value="Acetyl-CoA synthetase-like"/>
    <property type="match status" value="1"/>
</dbReference>
<accession>A0A0F7VID6</accession>
<reference evidence="7" key="1">
    <citation type="journal article" date="2015" name="Genome Announc.">
        <title>Draft genome sequence of the fungus Penicillium brasilianum MG11.</title>
        <authorList>
            <person name="Horn F."/>
            <person name="Linde J."/>
            <person name="Mattern D.J."/>
            <person name="Walther G."/>
            <person name="Guthke R."/>
            <person name="Brakhage A.A."/>
            <person name="Valiante V."/>
        </authorList>
    </citation>
    <scope>NUCLEOTIDE SEQUENCE [LARGE SCALE GENOMIC DNA]</scope>
    <source>
        <strain evidence="7">MG11</strain>
    </source>
</reference>
<dbReference type="CDD" id="cd05918">
    <property type="entry name" value="A_NRPS_SidN3_like"/>
    <property type="match status" value="1"/>
</dbReference>
<evidence type="ECO:0000256" key="3">
    <source>
        <dbReference type="ARBA" id="ARBA00022598"/>
    </source>
</evidence>
<dbReference type="PROSITE" id="PS50075">
    <property type="entry name" value="CARRIER"/>
    <property type="match status" value="1"/>
</dbReference>
<protein>
    <recommendedName>
        <fullName evidence="5">Carrier domain-containing protein</fullName>
    </recommendedName>
</protein>
<dbReference type="EMBL" id="CDHK01000004">
    <property type="protein sequence ID" value="CEO60040.1"/>
    <property type="molecule type" value="Genomic_DNA"/>
</dbReference>
<dbReference type="GO" id="GO:0044550">
    <property type="term" value="P:secondary metabolite biosynthetic process"/>
    <property type="evidence" value="ECO:0007669"/>
    <property type="project" value="TreeGrafter"/>
</dbReference>
<comment type="similarity">
    <text evidence="4">Belongs to the NRP synthetase family.</text>
</comment>
<evidence type="ECO:0000256" key="1">
    <source>
        <dbReference type="ARBA" id="ARBA00022450"/>
    </source>
</evidence>
<gene>
    <name evidence="6" type="ORF">PMG11_04683</name>
</gene>
<dbReference type="InterPro" id="IPR006162">
    <property type="entry name" value="Ppantetheine_attach_site"/>
</dbReference>